<comment type="caution">
    <text evidence="5">The sequence shown here is derived from an EMBL/GenBank/DDBJ whole genome shotgun (WGS) entry which is preliminary data.</text>
</comment>
<comment type="similarity">
    <text evidence="1 4">Belongs to the heat shock protein 70 family.</text>
</comment>
<dbReference type="OrthoDB" id="2401965at2759"/>
<dbReference type="PROSITE" id="PS00297">
    <property type="entry name" value="HSP70_1"/>
    <property type="match status" value="1"/>
</dbReference>
<keyword evidence="5" id="KW-0346">Stress response</keyword>
<organism evidence="5 6">
    <name type="scientific">Holothuria leucospilota</name>
    <name type="common">Black long sea cucumber</name>
    <name type="synonym">Mertensiothuria leucospilota</name>
    <dbReference type="NCBI Taxonomy" id="206669"/>
    <lineage>
        <taxon>Eukaryota</taxon>
        <taxon>Metazoa</taxon>
        <taxon>Echinodermata</taxon>
        <taxon>Eleutherozoa</taxon>
        <taxon>Echinozoa</taxon>
        <taxon>Holothuroidea</taxon>
        <taxon>Aspidochirotacea</taxon>
        <taxon>Aspidochirotida</taxon>
        <taxon>Holothuriidae</taxon>
        <taxon>Holothuria</taxon>
    </lineage>
</organism>
<evidence type="ECO:0000313" key="6">
    <source>
        <dbReference type="Proteomes" id="UP001152320"/>
    </source>
</evidence>
<evidence type="ECO:0000256" key="2">
    <source>
        <dbReference type="ARBA" id="ARBA00022741"/>
    </source>
</evidence>
<evidence type="ECO:0000313" key="5">
    <source>
        <dbReference type="EMBL" id="KAJ8036721.1"/>
    </source>
</evidence>
<reference evidence="5" key="1">
    <citation type="submission" date="2021-10" db="EMBL/GenBank/DDBJ databases">
        <title>Tropical sea cucumber genome reveals ecological adaptation and Cuvierian tubules defense mechanism.</title>
        <authorList>
            <person name="Chen T."/>
        </authorList>
    </citation>
    <scope>NUCLEOTIDE SEQUENCE</scope>
    <source>
        <strain evidence="5">Nanhai2018</strain>
        <tissue evidence="5">Muscle</tissue>
    </source>
</reference>
<dbReference type="SUPFAM" id="SSF100920">
    <property type="entry name" value="Heat shock protein 70kD (HSP70), peptide-binding domain"/>
    <property type="match status" value="1"/>
</dbReference>
<keyword evidence="6" id="KW-1185">Reference proteome</keyword>
<dbReference type="InterPro" id="IPR013126">
    <property type="entry name" value="Hsp_70_fam"/>
</dbReference>
<dbReference type="Gene3D" id="3.90.640.10">
    <property type="entry name" value="Actin, Chain A, domain 4"/>
    <property type="match status" value="1"/>
</dbReference>
<sequence>MATKPAIGIDLGTSYSSVAVYQNGKVEIIANEQSKRKTPSFVAFTDTERLVGDSAKGQLVMNPTNTIFDVKRLIGRRFDDPVVQSYMAWWPFAVVNDGGRPKIQVDVQGEKKSFFPEEITAMILRKMKETAEAYLGTEVTQAVITVPANFNDSQRQATMDAGVIAGLDVLRIINEPTAAAIVYGVNEKIQSERNVLMFCLGGDNVDATVLTIEEGIFEVKATAGGASLVGGEVFDQKMVKYLIKEFQKEHKKDISNNTVAFWKLKSSCEQAKARLSTGIEARIQIQSFLEGVNLDTTMTRAKFEEICKDVFMLPLTPVQDVLADSSLGKFKIQDVVLVGGSTSIPKIQQLLKDHFSGKELVQSLNPAEAVVSGAAIQAAILSGSNSEEISDLSMLDVIPHSIGIETAGGEMTSLIKKNSTIPKNTTQKFTFSENQSKLLIQVFEGERGMTKDNNLLGNFEISWIPPAPAEVPSIEVCFDVDRNGIFNLTAYDRSSEKLSVSSDKGRLSSDEIKKIVTDVAK</sequence>
<dbReference type="FunFam" id="3.30.420.40:FF:000026">
    <property type="entry name" value="Heat shock protein 70"/>
    <property type="match status" value="1"/>
</dbReference>
<dbReference type="EMBL" id="JAIZAY010000009">
    <property type="protein sequence ID" value="KAJ8036721.1"/>
    <property type="molecule type" value="Genomic_DNA"/>
</dbReference>
<dbReference type="PANTHER" id="PTHR19375">
    <property type="entry name" value="HEAT SHOCK PROTEIN 70KDA"/>
    <property type="match status" value="1"/>
</dbReference>
<dbReference type="InterPro" id="IPR043129">
    <property type="entry name" value="ATPase_NBD"/>
</dbReference>
<gene>
    <name evidence="5" type="ORF">HOLleu_20779</name>
</gene>
<dbReference type="Gene3D" id="3.30.420.40">
    <property type="match status" value="2"/>
</dbReference>
<dbReference type="FunFam" id="3.30.30.30:FF:000001">
    <property type="entry name" value="heat shock 70 kDa protein-like"/>
    <property type="match status" value="1"/>
</dbReference>
<accession>A0A9Q1H8Z9</accession>
<evidence type="ECO:0000256" key="4">
    <source>
        <dbReference type="RuleBase" id="RU003322"/>
    </source>
</evidence>
<dbReference type="FunFam" id="3.90.640.10:FF:000010">
    <property type="entry name" value="heat shock 70 kDa protein 14"/>
    <property type="match status" value="1"/>
</dbReference>
<dbReference type="Gene3D" id="3.30.30.30">
    <property type="match status" value="1"/>
</dbReference>
<evidence type="ECO:0000256" key="3">
    <source>
        <dbReference type="ARBA" id="ARBA00022840"/>
    </source>
</evidence>
<evidence type="ECO:0000256" key="1">
    <source>
        <dbReference type="ARBA" id="ARBA00007381"/>
    </source>
</evidence>
<name>A0A9Q1H8Z9_HOLLE</name>
<protein>
    <submittedName>
        <fullName evidence="5">Heat shock cognate 71 kDa protein</fullName>
    </submittedName>
</protein>
<dbReference type="Pfam" id="PF00012">
    <property type="entry name" value="HSP70"/>
    <property type="match status" value="1"/>
</dbReference>
<dbReference type="GO" id="GO:0140662">
    <property type="term" value="F:ATP-dependent protein folding chaperone"/>
    <property type="evidence" value="ECO:0007669"/>
    <property type="project" value="InterPro"/>
</dbReference>
<dbReference type="Proteomes" id="UP001152320">
    <property type="component" value="Chromosome 9"/>
</dbReference>
<dbReference type="InterPro" id="IPR018181">
    <property type="entry name" value="Heat_shock_70_CS"/>
</dbReference>
<dbReference type="InterPro" id="IPR029047">
    <property type="entry name" value="HSP70_peptide-bd_sf"/>
</dbReference>
<dbReference type="GO" id="GO:0005524">
    <property type="term" value="F:ATP binding"/>
    <property type="evidence" value="ECO:0007669"/>
    <property type="project" value="UniProtKB-KW"/>
</dbReference>
<dbReference type="Gene3D" id="2.60.34.10">
    <property type="entry name" value="Substrate Binding Domain Of DNAk, Chain A, domain 1"/>
    <property type="match status" value="1"/>
</dbReference>
<dbReference type="AlphaFoldDB" id="A0A9Q1H8Z9"/>
<keyword evidence="2 4" id="KW-0547">Nucleotide-binding</keyword>
<proteinExistence type="inferred from homology"/>
<keyword evidence="3 4" id="KW-0067">ATP-binding</keyword>
<dbReference type="PRINTS" id="PR00301">
    <property type="entry name" value="HEATSHOCK70"/>
</dbReference>
<dbReference type="SUPFAM" id="SSF53067">
    <property type="entry name" value="Actin-like ATPase domain"/>
    <property type="match status" value="2"/>
</dbReference>